<feature type="active site" description="Charge relay system" evidence="5">
    <location>
        <position position="164"/>
    </location>
</feature>
<dbReference type="InterPro" id="IPR000209">
    <property type="entry name" value="Peptidase_S8/S53_dom"/>
</dbReference>
<dbReference type="PROSITE" id="PS51892">
    <property type="entry name" value="SUBTILASE"/>
    <property type="match status" value="1"/>
</dbReference>
<dbReference type="Pfam" id="PF05922">
    <property type="entry name" value="Inhibitor_I9"/>
    <property type="match status" value="1"/>
</dbReference>
<dbReference type="InterPro" id="IPR022398">
    <property type="entry name" value="Peptidase_S8_His-AS"/>
</dbReference>
<keyword evidence="7" id="KW-0732">Signal</keyword>
<protein>
    <submittedName>
        <fullName evidence="11">Peptidase inhibitor I9</fullName>
    </submittedName>
</protein>
<evidence type="ECO:0000256" key="7">
    <source>
        <dbReference type="SAM" id="SignalP"/>
    </source>
</evidence>
<reference evidence="10 13" key="2">
    <citation type="submission" date="2019-10" db="EMBL/GenBank/DDBJ databases">
        <title>Prolixibacter strains distinguished by the presence of nitrate reductase genes were adept at nitrate-dependent anaerobic corrosion of metallic iron and carbon steel.</title>
        <authorList>
            <person name="Iino T."/>
            <person name="Shono N."/>
            <person name="Ito K."/>
            <person name="Nakamura R."/>
            <person name="Sueoka K."/>
            <person name="Harayama S."/>
            <person name="Ohkuma M."/>
        </authorList>
    </citation>
    <scope>NUCLEOTIDE SEQUENCE [LARGE SCALE GENOMIC DNA]</scope>
    <source>
        <strain evidence="10 13">MIC1-1</strain>
    </source>
</reference>
<keyword evidence="4 5" id="KW-0720">Serine protease</keyword>
<dbReference type="Proteomes" id="UP000240621">
    <property type="component" value="Unassembled WGS sequence"/>
</dbReference>
<comment type="similarity">
    <text evidence="1 5 6">Belongs to the peptidase S8 family.</text>
</comment>
<organism evidence="11 12">
    <name type="scientific">Prolixibacter denitrificans</name>
    <dbReference type="NCBI Taxonomy" id="1541063"/>
    <lineage>
        <taxon>Bacteria</taxon>
        <taxon>Pseudomonadati</taxon>
        <taxon>Bacteroidota</taxon>
        <taxon>Bacteroidia</taxon>
        <taxon>Marinilabiliales</taxon>
        <taxon>Prolixibacteraceae</taxon>
        <taxon>Prolixibacter</taxon>
    </lineage>
</organism>
<dbReference type="InterPro" id="IPR010259">
    <property type="entry name" value="S8pro/Inhibitor_I9"/>
</dbReference>
<dbReference type="PRINTS" id="PR00723">
    <property type="entry name" value="SUBTILISIN"/>
</dbReference>
<dbReference type="InterPro" id="IPR023828">
    <property type="entry name" value="Peptidase_S8_Ser-AS"/>
</dbReference>
<keyword evidence="13" id="KW-1185">Reference proteome</keyword>
<evidence type="ECO:0000313" key="10">
    <source>
        <dbReference type="EMBL" id="GET20248.1"/>
    </source>
</evidence>
<evidence type="ECO:0000313" key="13">
    <source>
        <dbReference type="Proteomes" id="UP000396862"/>
    </source>
</evidence>
<keyword evidence="2 5" id="KW-0645">Protease</keyword>
<dbReference type="GO" id="GO:0005615">
    <property type="term" value="C:extracellular space"/>
    <property type="evidence" value="ECO:0007669"/>
    <property type="project" value="TreeGrafter"/>
</dbReference>
<gene>
    <name evidence="11" type="ORF">CLV93_101592</name>
    <name evidence="10" type="ORF">JCM18694_04940</name>
</gene>
<dbReference type="Gene3D" id="3.30.70.80">
    <property type="entry name" value="Peptidase S8 propeptide/proteinase inhibitor I9"/>
    <property type="match status" value="1"/>
</dbReference>
<evidence type="ECO:0000313" key="11">
    <source>
        <dbReference type="EMBL" id="PSK85628.1"/>
    </source>
</evidence>
<dbReference type="Gene3D" id="3.40.50.200">
    <property type="entry name" value="Peptidase S8/S53 domain"/>
    <property type="match status" value="1"/>
</dbReference>
<dbReference type="Pfam" id="PF00082">
    <property type="entry name" value="Peptidase_S8"/>
    <property type="match status" value="1"/>
</dbReference>
<feature type="signal peptide" evidence="7">
    <location>
        <begin position="1"/>
        <end position="21"/>
    </location>
</feature>
<evidence type="ECO:0000256" key="4">
    <source>
        <dbReference type="ARBA" id="ARBA00022825"/>
    </source>
</evidence>
<proteinExistence type="inferred from homology"/>
<accession>A0A2P8CKX8</accession>
<dbReference type="InterPro" id="IPR015500">
    <property type="entry name" value="Peptidase_S8_subtilisin-rel"/>
</dbReference>
<sequence>MKMMKLIVLAMLILLWVSCEKNESSPSLQIDETISSGQVIPGQYIVVLKSGVVNLKTASLTYEGRQAAVKETAKAFLPERDLNQRPFLQVYGTAVKGFAADLSESELSQLRNNPNIEKIYPDRMFILRGKPPVVDPTPPAQTVPYGIARVGTGDGTGKTAWVIDTGIDYDHPDLLVDVSRAQTFVTRTTTADDDNGHGSHCAGIIAALNNDIGVVGVAAGATVVPVKVLDRRGSGAYSQIIAGIDYVTSNASPGDAANLSLGGSIYEPIDLAVEALGASGVYVALAAGNESDDAEYHSPARAEGVNLFTISACDDQDAWAYFSNYGTHVDYCEPGVNVFSTYKGGGYTTMSGTSMAAPHMAGILLMTNGHPVADGAVTGDPDGNPDPIGIQ</sequence>
<dbReference type="PROSITE" id="PS00137">
    <property type="entry name" value="SUBTILASE_HIS"/>
    <property type="match status" value="1"/>
</dbReference>
<dbReference type="PANTHER" id="PTHR43806:SF11">
    <property type="entry name" value="CEREVISIN-RELATED"/>
    <property type="match status" value="1"/>
</dbReference>
<feature type="active site" description="Charge relay system" evidence="5">
    <location>
        <position position="197"/>
    </location>
</feature>
<dbReference type="GO" id="GO:0006508">
    <property type="term" value="P:proteolysis"/>
    <property type="evidence" value="ECO:0007669"/>
    <property type="project" value="UniProtKB-KW"/>
</dbReference>
<dbReference type="AlphaFoldDB" id="A0A2P8CKX8"/>
<dbReference type="PROSITE" id="PS51257">
    <property type="entry name" value="PROKAR_LIPOPROTEIN"/>
    <property type="match status" value="1"/>
</dbReference>
<dbReference type="SUPFAM" id="SSF52743">
    <property type="entry name" value="Subtilisin-like"/>
    <property type="match status" value="1"/>
</dbReference>
<feature type="domain" description="Inhibitor I9" evidence="9">
    <location>
        <begin position="43"/>
        <end position="124"/>
    </location>
</feature>
<dbReference type="Proteomes" id="UP000396862">
    <property type="component" value="Unassembled WGS sequence"/>
</dbReference>
<feature type="active site" description="Charge relay system" evidence="5">
    <location>
        <position position="354"/>
    </location>
</feature>
<dbReference type="EMBL" id="PYGC01000001">
    <property type="protein sequence ID" value="PSK85628.1"/>
    <property type="molecule type" value="Genomic_DNA"/>
</dbReference>
<dbReference type="EMBL" id="BLAU01000001">
    <property type="protein sequence ID" value="GET20248.1"/>
    <property type="molecule type" value="Genomic_DNA"/>
</dbReference>
<evidence type="ECO:0000256" key="5">
    <source>
        <dbReference type="PROSITE-ProRule" id="PRU01240"/>
    </source>
</evidence>
<evidence type="ECO:0000256" key="3">
    <source>
        <dbReference type="ARBA" id="ARBA00022801"/>
    </source>
</evidence>
<dbReference type="InterPro" id="IPR037045">
    <property type="entry name" value="S8pro/Inhibitor_I9_sf"/>
</dbReference>
<feature type="chain" id="PRO_5015145308" evidence="7">
    <location>
        <begin position="22"/>
        <end position="391"/>
    </location>
</feature>
<evidence type="ECO:0000256" key="6">
    <source>
        <dbReference type="RuleBase" id="RU003355"/>
    </source>
</evidence>
<evidence type="ECO:0000256" key="1">
    <source>
        <dbReference type="ARBA" id="ARBA00011073"/>
    </source>
</evidence>
<feature type="domain" description="Peptidase S8/S53" evidence="8">
    <location>
        <begin position="162"/>
        <end position="364"/>
    </location>
</feature>
<dbReference type="PROSITE" id="PS00138">
    <property type="entry name" value="SUBTILASE_SER"/>
    <property type="match status" value="1"/>
</dbReference>
<dbReference type="PANTHER" id="PTHR43806">
    <property type="entry name" value="PEPTIDASE S8"/>
    <property type="match status" value="1"/>
</dbReference>
<dbReference type="InterPro" id="IPR023827">
    <property type="entry name" value="Peptidase_S8_Asp-AS"/>
</dbReference>
<keyword evidence="3 5" id="KW-0378">Hydrolase</keyword>
<dbReference type="GO" id="GO:0004252">
    <property type="term" value="F:serine-type endopeptidase activity"/>
    <property type="evidence" value="ECO:0007669"/>
    <property type="project" value="UniProtKB-UniRule"/>
</dbReference>
<dbReference type="InterPro" id="IPR050131">
    <property type="entry name" value="Peptidase_S8_subtilisin-like"/>
</dbReference>
<dbReference type="InterPro" id="IPR036852">
    <property type="entry name" value="Peptidase_S8/S53_dom_sf"/>
</dbReference>
<dbReference type="SUPFAM" id="SSF54897">
    <property type="entry name" value="Protease propeptides/inhibitors"/>
    <property type="match status" value="1"/>
</dbReference>
<dbReference type="OrthoDB" id="1489355at2"/>
<evidence type="ECO:0000313" key="12">
    <source>
        <dbReference type="Proteomes" id="UP000240621"/>
    </source>
</evidence>
<comment type="caution">
    <text evidence="11">The sequence shown here is derived from an EMBL/GenBank/DDBJ whole genome shotgun (WGS) entry which is preliminary data.</text>
</comment>
<dbReference type="PROSITE" id="PS00136">
    <property type="entry name" value="SUBTILASE_ASP"/>
    <property type="match status" value="1"/>
</dbReference>
<reference evidence="11 12" key="1">
    <citation type="submission" date="2018-03" db="EMBL/GenBank/DDBJ databases">
        <title>Genomic Encyclopedia of Archaeal and Bacterial Type Strains, Phase II (KMG-II): from individual species to whole genera.</title>
        <authorList>
            <person name="Goeker M."/>
        </authorList>
    </citation>
    <scope>NUCLEOTIDE SEQUENCE [LARGE SCALE GENOMIC DNA]</scope>
    <source>
        <strain evidence="11 12">DSM 27267</strain>
    </source>
</reference>
<name>A0A2P8CKX8_9BACT</name>
<evidence type="ECO:0000259" key="9">
    <source>
        <dbReference type="Pfam" id="PF05922"/>
    </source>
</evidence>
<evidence type="ECO:0000259" key="8">
    <source>
        <dbReference type="Pfam" id="PF00082"/>
    </source>
</evidence>
<evidence type="ECO:0000256" key="2">
    <source>
        <dbReference type="ARBA" id="ARBA00022670"/>
    </source>
</evidence>